<accession>A0A8S5M7A8</accession>
<sequence length="83" mass="10136">MLNYRNYFTDFEFWRKQNIKSKKHFKTIMAVMYGKKKDRGGIKRKYLALMKEQEETQKLIRKAIYRVCPQLFSYLDCFGTGTY</sequence>
<organism evidence="1">
    <name type="scientific">Siphoviridae sp. ctrgt10</name>
    <dbReference type="NCBI Taxonomy" id="2826479"/>
    <lineage>
        <taxon>Viruses</taxon>
        <taxon>Duplodnaviria</taxon>
        <taxon>Heunggongvirae</taxon>
        <taxon>Uroviricota</taxon>
        <taxon>Caudoviricetes</taxon>
    </lineage>
</organism>
<reference evidence="1" key="1">
    <citation type="journal article" date="2021" name="Proc. Natl. Acad. Sci. U.S.A.">
        <title>A Catalog of Tens of Thousands of Viruses from Human Metagenomes Reveals Hidden Associations with Chronic Diseases.</title>
        <authorList>
            <person name="Tisza M.J."/>
            <person name="Buck C.B."/>
        </authorList>
    </citation>
    <scope>NUCLEOTIDE SEQUENCE</scope>
    <source>
        <strain evidence="1">Ctrgt10</strain>
    </source>
</reference>
<proteinExistence type="predicted"/>
<name>A0A8S5M7A8_9CAUD</name>
<evidence type="ECO:0000313" key="1">
    <source>
        <dbReference type="EMBL" id="DAD78118.1"/>
    </source>
</evidence>
<protein>
    <submittedName>
        <fullName evidence="1">Uncharacterized protein</fullName>
    </submittedName>
</protein>
<dbReference type="EMBL" id="BK014839">
    <property type="protein sequence ID" value="DAD78118.1"/>
    <property type="molecule type" value="Genomic_DNA"/>
</dbReference>